<dbReference type="Proteomes" id="UP000030655">
    <property type="component" value="Unassembled WGS sequence"/>
</dbReference>
<dbReference type="InterPro" id="IPR024445">
    <property type="entry name" value="Tnp_ISXO2-like"/>
</dbReference>
<protein>
    <recommendedName>
        <fullName evidence="1">ISXO2-like transposase domain-containing protein</fullName>
    </recommendedName>
</protein>
<dbReference type="EMBL" id="KK365175">
    <property type="protein sequence ID" value="KCZ80537.1"/>
    <property type="molecule type" value="Genomic_DNA"/>
</dbReference>
<evidence type="ECO:0000313" key="2">
    <source>
        <dbReference type="EMBL" id="KCZ80537.1"/>
    </source>
</evidence>
<dbReference type="VEuPathDB" id="MicrosporidiaDB:H312_02049"/>
<evidence type="ECO:0000259" key="1">
    <source>
        <dbReference type="Pfam" id="PF12762"/>
    </source>
</evidence>
<feature type="domain" description="ISXO2-like transposase" evidence="1">
    <location>
        <begin position="1"/>
        <end position="84"/>
    </location>
</feature>
<organism evidence="2 3">
    <name type="scientific">Anncaliia algerae PRA339</name>
    <dbReference type="NCBI Taxonomy" id="1288291"/>
    <lineage>
        <taxon>Eukaryota</taxon>
        <taxon>Fungi</taxon>
        <taxon>Fungi incertae sedis</taxon>
        <taxon>Microsporidia</taxon>
        <taxon>Tubulinosematoidea</taxon>
        <taxon>Tubulinosematidae</taxon>
        <taxon>Anncaliia</taxon>
    </lineage>
</organism>
<evidence type="ECO:0000313" key="3">
    <source>
        <dbReference type="Proteomes" id="UP000030655"/>
    </source>
</evidence>
<dbReference type="STRING" id="1288291.A0A059F0C2"/>
<keyword evidence="3" id="KW-1185">Reference proteome</keyword>
<sequence>MTERTAKRIIIVLPVPDRKKETLILILLKYVKQDSIIYSDSFSSYSTIKEYFSIHKKVNHLLHFVDPVTRVHTNTKEGNWNGIRLKIPLRRRNKKLIGLQLIRFMIKRENTEDFLVYY</sequence>
<dbReference type="PANTHER" id="PTHR47163">
    <property type="entry name" value="DDE_TNP_IS1595 DOMAIN-CONTAINING PROTEIN"/>
    <property type="match status" value="1"/>
</dbReference>
<dbReference type="Pfam" id="PF12762">
    <property type="entry name" value="DDE_Tnp_IS1595"/>
    <property type="match status" value="1"/>
</dbReference>
<dbReference type="OrthoDB" id="6627846at2759"/>
<reference evidence="2 3" key="2">
    <citation type="submission" date="2014-03" db="EMBL/GenBank/DDBJ databases">
        <title>The Genome Sequence of Anncaliia algerae insect isolate PRA339.</title>
        <authorList>
            <consortium name="The Broad Institute Genome Sequencing Platform"/>
            <consortium name="The Broad Institute Genome Sequencing Center for Infectious Disease"/>
            <person name="Cuomo C."/>
            <person name="Becnel J."/>
            <person name="Sanscrainte N."/>
            <person name="Walker B."/>
            <person name="Young S.K."/>
            <person name="Zeng Q."/>
            <person name="Gargeya S."/>
            <person name="Fitzgerald M."/>
            <person name="Haas B."/>
            <person name="Abouelleil A."/>
            <person name="Alvarado L."/>
            <person name="Arachchi H.M."/>
            <person name="Berlin A.M."/>
            <person name="Chapman S.B."/>
            <person name="Dewar J."/>
            <person name="Goldberg J."/>
            <person name="Griggs A."/>
            <person name="Gujja S."/>
            <person name="Hansen M."/>
            <person name="Howarth C."/>
            <person name="Imamovic A."/>
            <person name="Larimer J."/>
            <person name="McCowan C."/>
            <person name="Murphy C."/>
            <person name="Neiman D."/>
            <person name="Pearson M."/>
            <person name="Priest M."/>
            <person name="Roberts A."/>
            <person name="Saif S."/>
            <person name="Shea T."/>
            <person name="Sisk P."/>
            <person name="Sykes S."/>
            <person name="Wortman J."/>
            <person name="Nusbaum C."/>
            <person name="Birren B."/>
        </authorList>
    </citation>
    <scope>NUCLEOTIDE SEQUENCE [LARGE SCALE GENOMIC DNA]</scope>
    <source>
        <strain evidence="2 3">PRA339</strain>
    </source>
</reference>
<gene>
    <name evidence="2" type="ORF">H312_02049</name>
</gene>
<dbReference type="HOGENOM" id="CLU_044348_6_0_1"/>
<reference evidence="3" key="1">
    <citation type="submission" date="2013-02" db="EMBL/GenBank/DDBJ databases">
        <authorList>
            <consortium name="The Broad Institute Genome Sequencing Platform"/>
            <person name="Cuomo C."/>
            <person name="Becnel J."/>
            <person name="Sanscrainte N."/>
            <person name="Walker B."/>
            <person name="Young S.K."/>
            <person name="Zeng Q."/>
            <person name="Gargeya S."/>
            <person name="Fitzgerald M."/>
            <person name="Haas B."/>
            <person name="Abouelleil A."/>
            <person name="Alvarado L."/>
            <person name="Arachchi H.M."/>
            <person name="Berlin A.M."/>
            <person name="Chapman S.B."/>
            <person name="Dewar J."/>
            <person name="Goldberg J."/>
            <person name="Griggs A."/>
            <person name="Gujja S."/>
            <person name="Hansen M."/>
            <person name="Howarth C."/>
            <person name="Imamovic A."/>
            <person name="Larimer J."/>
            <person name="McCowan C."/>
            <person name="Murphy C."/>
            <person name="Neiman D."/>
            <person name="Pearson M."/>
            <person name="Priest M."/>
            <person name="Roberts A."/>
            <person name="Saif S."/>
            <person name="Shea T."/>
            <person name="Sisk P."/>
            <person name="Sykes S."/>
            <person name="Wortman J."/>
            <person name="Nusbaum C."/>
            <person name="Birren B."/>
        </authorList>
    </citation>
    <scope>NUCLEOTIDE SEQUENCE [LARGE SCALE GENOMIC DNA]</scope>
    <source>
        <strain evidence="3">PRA339</strain>
    </source>
</reference>
<accession>A0A059F0C2</accession>
<dbReference type="PANTHER" id="PTHR47163:SF2">
    <property type="entry name" value="SI:DKEY-17M8.2"/>
    <property type="match status" value="1"/>
</dbReference>
<name>A0A059F0C2_9MICR</name>
<dbReference type="InterPro" id="IPR053164">
    <property type="entry name" value="IS1016-like_transposase"/>
</dbReference>
<proteinExistence type="predicted"/>
<dbReference type="AlphaFoldDB" id="A0A059F0C2"/>